<keyword evidence="1" id="KW-0547">Nucleotide-binding</keyword>
<dbReference type="Pfam" id="PF00735">
    <property type="entry name" value="Septin"/>
    <property type="match status" value="1"/>
</dbReference>
<dbReference type="InterPro" id="IPR027417">
    <property type="entry name" value="P-loop_NTPase"/>
</dbReference>
<name>A0A8B8AN90_CRAVI</name>
<dbReference type="SMART" id="SM00060">
    <property type="entry name" value="FN3"/>
    <property type="match status" value="1"/>
</dbReference>
<dbReference type="InterPro" id="IPR030379">
    <property type="entry name" value="G_SEPTIN_dom"/>
</dbReference>
<keyword evidence="3" id="KW-1185">Reference proteome</keyword>
<evidence type="ECO:0000313" key="3">
    <source>
        <dbReference type="Proteomes" id="UP000694844"/>
    </source>
</evidence>
<dbReference type="Gene3D" id="3.40.50.300">
    <property type="entry name" value="P-loop containing nucleotide triphosphate hydrolases"/>
    <property type="match status" value="1"/>
</dbReference>
<dbReference type="PANTHER" id="PTHR32046:SF14">
    <property type="match status" value="1"/>
</dbReference>
<dbReference type="SUPFAM" id="SSF52540">
    <property type="entry name" value="P-loop containing nucleoside triphosphate hydrolases"/>
    <property type="match status" value="1"/>
</dbReference>
<accession>A0A8B8AN90</accession>
<proteinExistence type="inferred from homology"/>
<organism evidence="3 4">
    <name type="scientific">Crassostrea virginica</name>
    <name type="common">Eastern oyster</name>
    <dbReference type="NCBI Taxonomy" id="6565"/>
    <lineage>
        <taxon>Eukaryota</taxon>
        <taxon>Metazoa</taxon>
        <taxon>Spiralia</taxon>
        <taxon>Lophotrochozoa</taxon>
        <taxon>Mollusca</taxon>
        <taxon>Bivalvia</taxon>
        <taxon>Autobranchia</taxon>
        <taxon>Pteriomorphia</taxon>
        <taxon>Ostreida</taxon>
        <taxon>Ostreoidea</taxon>
        <taxon>Ostreidae</taxon>
        <taxon>Crassostrea</taxon>
    </lineage>
</organism>
<dbReference type="InterPro" id="IPR013783">
    <property type="entry name" value="Ig-like_fold"/>
</dbReference>
<evidence type="ECO:0000259" key="2">
    <source>
        <dbReference type="PROSITE" id="PS50853"/>
    </source>
</evidence>
<evidence type="ECO:0000313" key="4">
    <source>
        <dbReference type="RefSeq" id="XP_022293002.1"/>
    </source>
</evidence>
<keyword evidence="1" id="KW-0342">GTP-binding</keyword>
<dbReference type="KEGG" id="cvn:111103807"/>
<dbReference type="InterPro" id="IPR036116">
    <property type="entry name" value="FN3_sf"/>
</dbReference>
<reference evidence="4" key="1">
    <citation type="submission" date="2025-08" db="UniProtKB">
        <authorList>
            <consortium name="RefSeq"/>
        </authorList>
    </citation>
    <scope>IDENTIFICATION</scope>
    <source>
        <tissue evidence="4">Whole sample</tissue>
    </source>
</reference>
<dbReference type="PANTHER" id="PTHR32046">
    <property type="entry name" value="G DOMAIN-CONTAINING PROTEIN"/>
    <property type="match status" value="1"/>
</dbReference>
<dbReference type="OrthoDB" id="6103492at2759"/>
<feature type="domain" description="Fibronectin type-III" evidence="2">
    <location>
        <begin position="473"/>
        <end position="564"/>
    </location>
</feature>
<gene>
    <name evidence="4" type="primary">LOC111103807</name>
</gene>
<dbReference type="GO" id="GO:0005525">
    <property type="term" value="F:GTP binding"/>
    <property type="evidence" value="ECO:0007669"/>
    <property type="project" value="UniProtKB-KW"/>
</dbReference>
<dbReference type="AlphaFoldDB" id="A0A8B8AN90"/>
<dbReference type="PROSITE" id="PS50853">
    <property type="entry name" value="FN3"/>
    <property type="match status" value="1"/>
</dbReference>
<evidence type="ECO:0000256" key="1">
    <source>
        <dbReference type="RuleBase" id="RU004560"/>
    </source>
</evidence>
<dbReference type="CDD" id="cd00063">
    <property type="entry name" value="FN3"/>
    <property type="match status" value="1"/>
</dbReference>
<dbReference type="GeneID" id="111103807"/>
<protein>
    <submittedName>
        <fullName evidence="4">Uncharacterized protein LOC111103807</fullName>
    </submittedName>
</protein>
<dbReference type="Pfam" id="PF00041">
    <property type="entry name" value="fn3"/>
    <property type="match status" value="1"/>
</dbReference>
<sequence length="1128" mass="129661">MQCDPCLSGDVHSAATGFCKTCEDPEPLCDTCAQLHTRLKATKHHEICNDLTQFFSCQKRDRENEMQCDPCLSGDVHSAATGFCKTCEDPEPLCDTCAQLHTRLKATKHHEICNDLTQFFSFQKRDRENEMQCDPCLSGDVHSAATGFCKTCEDPEPLCDTCAQLHTRLKATKHHEICNDLTQFFSFQKRTTLQKENDVLCDPCRFGDKRTAATAFCKSCEDPEPLCEDCAKQHTRQKTTRYHKISNDFKELSSRKSNLERIEERKSEKQILCEQCLLDDIKTEATRFCKSCKDPEPMCEICAKQHIRQKDSRDHEICQDLQKMSKKTDEQESAKQIFCEQCLFDDIKTEATRFCKSCKDPEPMCEICAKQHIRQKDSRDHEICQDLQKMSKKTEEKESAKQIHCEQCLLDDKKTEATSFCKSCQDPDPMCEICAKQHIRQKDSRDHEICQDLQKMSKKTCIAAKHDNADAQVPGKPFPDEIKSDVVKLTWKKSREKVDYFQVRYKQKNEKSKWKTSETQAEENYIIIKGLMANTEYIFQIRGVFRDQEGQYGPINDEIKTKQSLATIFLDFGVLLDDSTSPSKYQLPVEENKNARNVNARTRQLIIGKEDPNCQDEKTIMFVGAKGSGKSTLVDGIINYTMGVSFEDPFRFTVVTLESDERKNNNQALSQTEWITVYKIYPTEGSRLNYTLNIIDTPGFGDTRGIQRDNAIIDQIRHLFSAPDEQGVMYIDAVCFIVKAPDARLTVVQKYIFNSIMSLFGKDIEENICTLITFADGAKPPVLASLEESKLPFGKTFTFNNSALFAENVDSAGTLSPMFWEMGCKSFEKLFQSMKVLETKSLCQTKNVLDEREQLRTIIANVRPQVTAGLTKLSELKEQLNIFEKNKNEIEDNEDFKYTVNEARQEKISLPKGQHVTNCLECNVTCHELCMIKDDDNKMNCCAMDSNGNCTVCIGKCCWKEHKNTPYIFKYITQSVTKTYAEMKKRYEKAIGETLTKEKYIEKLTYDVHALFEVISYMMSNMNRCKTRLKEIALRPDPLSTVEHIDLMILSEEREKQPGYFNRIKMLEEMKKMSLIDEDFDTLSKHLQDAKQSTIPLMGRSFETDKKGKKKEAGNFLMRGIHYAQKML</sequence>
<dbReference type="Proteomes" id="UP000694844">
    <property type="component" value="Chromosome 7"/>
</dbReference>
<dbReference type="RefSeq" id="XP_022293002.1">
    <property type="nucleotide sequence ID" value="XM_022437294.1"/>
</dbReference>
<dbReference type="InterPro" id="IPR003961">
    <property type="entry name" value="FN3_dom"/>
</dbReference>
<dbReference type="InterPro" id="IPR000315">
    <property type="entry name" value="Znf_B-box"/>
</dbReference>
<comment type="similarity">
    <text evidence="1">Belongs to the TRAFAC class TrmE-Era-EngA-EngB-Septin-like GTPase superfamily. Septin GTPase family.</text>
</comment>
<dbReference type="SUPFAM" id="SSF49265">
    <property type="entry name" value="Fibronectin type III"/>
    <property type="match status" value="1"/>
</dbReference>
<dbReference type="SMART" id="SM00336">
    <property type="entry name" value="BBOX"/>
    <property type="match status" value="5"/>
</dbReference>
<dbReference type="GO" id="GO:0008270">
    <property type="term" value="F:zinc ion binding"/>
    <property type="evidence" value="ECO:0007669"/>
    <property type="project" value="InterPro"/>
</dbReference>
<dbReference type="Gene3D" id="2.60.40.10">
    <property type="entry name" value="Immunoglobulins"/>
    <property type="match status" value="1"/>
</dbReference>